<dbReference type="PANTHER" id="PTHR10587">
    <property type="entry name" value="GLYCOSYL TRANSFERASE-RELATED"/>
    <property type="match status" value="1"/>
</dbReference>
<keyword evidence="2 5" id="KW-0378">Hydrolase</keyword>
<dbReference type="Proteomes" id="UP001597120">
    <property type="component" value="Unassembled WGS sequence"/>
</dbReference>
<accession>A0ABW3DD52</accession>
<sequence>MRSIIFRKILLLMPLAMVLAAFPFPSFVTAQKQGGSNDKGREYYEARGEIVWEINTDEKVIALTFDDGPNAAQTPQILDLLKQYDAKATFFVVGKRMEKYPDLVRREANEGHELANHTYNHPYFKQSTPIEQIRQEILKNEQLITSLTRHKPRLFRPPGGFYSENIVEASKEAGYLTVLWSWHQDTKDWRSPGVDKIVRKVLDNARNGDIVLFHDHVENNPQTVEALKQILPELKQRGFRFVTVSELLPFNKMESSVHS</sequence>
<dbReference type="CDD" id="cd10917">
    <property type="entry name" value="CE4_NodB_like_6s_7s"/>
    <property type="match status" value="1"/>
</dbReference>
<comment type="caution">
    <text evidence="5">The sequence shown here is derived from an EMBL/GenBank/DDBJ whole genome shotgun (WGS) entry which is preliminary data.</text>
</comment>
<dbReference type="Gene3D" id="3.20.20.370">
    <property type="entry name" value="Glycoside hydrolase/deacetylase"/>
    <property type="match status" value="1"/>
</dbReference>
<dbReference type="EMBL" id="JBHTIU010000074">
    <property type="protein sequence ID" value="MFD0871138.1"/>
    <property type="molecule type" value="Genomic_DNA"/>
</dbReference>
<reference evidence="6" key="1">
    <citation type="journal article" date="2019" name="Int. J. Syst. Evol. Microbiol.">
        <title>The Global Catalogue of Microorganisms (GCM) 10K type strain sequencing project: providing services to taxonomists for standard genome sequencing and annotation.</title>
        <authorList>
            <consortium name="The Broad Institute Genomics Platform"/>
            <consortium name="The Broad Institute Genome Sequencing Center for Infectious Disease"/>
            <person name="Wu L."/>
            <person name="Ma J."/>
        </authorList>
    </citation>
    <scope>NUCLEOTIDE SEQUENCE [LARGE SCALE GENOMIC DNA]</scope>
    <source>
        <strain evidence="6">CCUG 57263</strain>
    </source>
</reference>
<organism evidence="5 6">
    <name type="scientific">Paenibacillus residui</name>
    <dbReference type="NCBI Taxonomy" id="629724"/>
    <lineage>
        <taxon>Bacteria</taxon>
        <taxon>Bacillati</taxon>
        <taxon>Bacillota</taxon>
        <taxon>Bacilli</taxon>
        <taxon>Bacillales</taxon>
        <taxon>Paenibacillaceae</taxon>
        <taxon>Paenibacillus</taxon>
    </lineage>
</organism>
<feature type="chain" id="PRO_5046282054" evidence="3">
    <location>
        <begin position="31"/>
        <end position="259"/>
    </location>
</feature>
<evidence type="ECO:0000256" key="3">
    <source>
        <dbReference type="SAM" id="SignalP"/>
    </source>
</evidence>
<feature type="signal peptide" evidence="3">
    <location>
        <begin position="1"/>
        <end position="30"/>
    </location>
</feature>
<protein>
    <submittedName>
        <fullName evidence="5">Polysaccharide deacetylase family protein</fullName>
        <ecNumber evidence="5">3.-.-.-</ecNumber>
    </submittedName>
</protein>
<evidence type="ECO:0000256" key="2">
    <source>
        <dbReference type="ARBA" id="ARBA00022801"/>
    </source>
</evidence>
<feature type="domain" description="NodB homology" evidence="4">
    <location>
        <begin position="59"/>
        <end position="242"/>
    </location>
</feature>
<dbReference type="Pfam" id="PF01522">
    <property type="entry name" value="Polysacc_deac_1"/>
    <property type="match status" value="1"/>
</dbReference>
<dbReference type="SUPFAM" id="SSF88713">
    <property type="entry name" value="Glycoside hydrolase/deacetylase"/>
    <property type="match status" value="1"/>
</dbReference>
<proteinExistence type="predicted"/>
<keyword evidence="6" id="KW-1185">Reference proteome</keyword>
<keyword evidence="3" id="KW-0732">Signal</keyword>
<dbReference type="EC" id="3.-.-.-" evidence="5"/>
<dbReference type="PANTHER" id="PTHR10587:SF133">
    <property type="entry name" value="CHITIN DEACETYLASE 1-RELATED"/>
    <property type="match status" value="1"/>
</dbReference>
<evidence type="ECO:0000259" key="4">
    <source>
        <dbReference type="PROSITE" id="PS51677"/>
    </source>
</evidence>
<gene>
    <name evidence="5" type="ORF">ACFQ03_18515</name>
</gene>
<name>A0ABW3DD52_9BACL</name>
<dbReference type="PROSITE" id="PS51677">
    <property type="entry name" value="NODB"/>
    <property type="match status" value="1"/>
</dbReference>
<evidence type="ECO:0000256" key="1">
    <source>
        <dbReference type="ARBA" id="ARBA00022723"/>
    </source>
</evidence>
<dbReference type="InterPro" id="IPR002509">
    <property type="entry name" value="NODB_dom"/>
</dbReference>
<keyword evidence="1" id="KW-0479">Metal-binding</keyword>
<dbReference type="InterPro" id="IPR050248">
    <property type="entry name" value="Polysacc_deacetylase_ArnD"/>
</dbReference>
<dbReference type="GO" id="GO:0016787">
    <property type="term" value="F:hydrolase activity"/>
    <property type="evidence" value="ECO:0007669"/>
    <property type="project" value="UniProtKB-KW"/>
</dbReference>
<dbReference type="RefSeq" id="WP_379290057.1">
    <property type="nucleotide sequence ID" value="NZ_JBHTIU010000074.1"/>
</dbReference>
<dbReference type="InterPro" id="IPR011330">
    <property type="entry name" value="Glyco_hydro/deAcase_b/a-brl"/>
</dbReference>
<evidence type="ECO:0000313" key="5">
    <source>
        <dbReference type="EMBL" id="MFD0871138.1"/>
    </source>
</evidence>
<evidence type="ECO:0000313" key="6">
    <source>
        <dbReference type="Proteomes" id="UP001597120"/>
    </source>
</evidence>